<dbReference type="Pfam" id="PF08755">
    <property type="entry name" value="YccV-like"/>
    <property type="match status" value="1"/>
</dbReference>
<dbReference type="InterPro" id="IPR036047">
    <property type="entry name" value="F-box-like_dom_sf"/>
</dbReference>
<dbReference type="InterPro" id="IPR032698">
    <property type="entry name" value="SirB1_N"/>
</dbReference>
<reference evidence="2 3" key="1">
    <citation type="journal article" date="2018" name="Nat. Ecol. Evol.">
        <title>Pezizomycetes genomes reveal the molecular basis of ectomycorrhizal truffle lifestyle.</title>
        <authorList>
            <person name="Murat C."/>
            <person name="Payen T."/>
            <person name="Noel B."/>
            <person name="Kuo A."/>
            <person name="Morin E."/>
            <person name="Chen J."/>
            <person name="Kohler A."/>
            <person name="Krizsan K."/>
            <person name="Balestrini R."/>
            <person name="Da Silva C."/>
            <person name="Montanini B."/>
            <person name="Hainaut M."/>
            <person name="Levati E."/>
            <person name="Barry K.W."/>
            <person name="Belfiori B."/>
            <person name="Cichocki N."/>
            <person name="Clum A."/>
            <person name="Dockter R.B."/>
            <person name="Fauchery L."/>
            <person name="Guy J."/>
            <person name="Iotti M."/>
            <person name="Le Tacon F."/>
            <person name="Lindquist E.A."/>
            <person name="Lipzen A."/>
            <person name="Malagnac F."/>
            <person name="Mello A."/>
            <person name="Molinier V."/>
            <person name="Miyauchi S."/>
            <person name="Poulain J."/>
            <person name="Riccioni C."/>
            <person name="Rubini A."/>
            <person name="Sitrit Y."/>
            <person name="Splivallo R."/>
            <person name="Traeger S."/>
            <person name="Wang M."/>
            <person name="Zifcakova L."/>
            <person name="Wipf D."/>
            <person name="Zambonelli A."/>
            <person name="Paolocci F."/>
            <person name="Nowrousian M."/>
            <person name="Ottonello S."/>
            <person name="Baldrian P."/>
            <person name="Spatafora J.W."/>
            <person name="Henrissat B."/>
            <person name="Nagy L.G."/>
            <person name="Aury J.M."/>
            <person name="Wincker P."/>
            <person name="Grigoriev I.V."/>
            <person name="Bonfante P."/>
            <person name="Martin F.M."/>
        </authorList>
    </citation>
    <scope>NUCLEOTIDE SEQUENCE [LARGE SCALE GENOMIC DNA]</scope>
    <source>
        <strain evidence="2 3">CCBAS932</strain>
    </source>
</reference>
<dbReference type="InterPro" id="IPR011722">
    <property type="entry name" value="Hemimethylated_DNA-bd_dom"/>
</dbReference>
<proteinExistence type="predicted"/>
<keyword evidence="3" id="KW-1185">Reference proteome</keyword>
<evidence type="ECO:0000313" key="2">
    <source>
        <dbReference type="EMBL" id="RPB17781.1"/>
    </source>
</evidence>
<dbReference type="InParanoid" id="A0A3N4LAW6"/>
<organism evidence="2 3">
    <name type="scientific">Morchella conica CCBAS932</name>
    <dbReference type="NCBI Taxonomy" id="1392247"/>
    <lineage>
        <taxon>Eukaryota</taxon>
        <taxon>Fungi</taxon>
        <taxon>Dikarya</taxon>
        <taxon>Ascomycota</taxon>
        <taxon>Pezizomycotina</taxon>
        <taxon>Pezizomycetes</taxon>
        <taxon>Pezizales</taxon>
        <taxon>Morchellaceae</taxon>
        <taxon>Morchella</taxon>
    </lineage>
</organism>
<dbReference type="SUPFAM" id="SSF81383">
    <property type="entry name" value="F-box domain"/>
    <property type="match status" value="1"/>
</dbReference>
<dbReference type="EMBL" id="ML119105">
    <property type="protein sequence ID" value="RPB17781.1"/>
    <property type="molecule type" value="Genomic_DNA"/>
</dbReference>
<protein>
    <recommendedName>
        <fullName evidence="1">F-box domain-containing protein</fullName>
    </recommendedName>
</protein>
<dbReference type="GO" id="GO:0003677">
    <property type="term" value="F:DNA binding"/>
    <property type="evidence" value="ECO:0007669"/>
    <property type="project" value="InterPro"/>
</dbReference>
<dbReference type="PANTHER" id="PTHR31350">
    <property type="entry name" value="SI:DKEY-261L7.2"/>
    <property type="match status" value="1"/>
</dbReference>
<evidence type="ECO:0000313" key="3">
    <source>
        <dbReference type="Proteomes" id="UP000277580"/>
    </source>
</evidence>
<dbReference type="SMART" id="SM00256">
    <property type="entry name" value="FBOX"/>
    <property type="match status" value="1"/>
</dbReference>
<dbReference type="PROSITE" id="PS50181">
    <property type="entry name" value="FBOX"/>
    <property type="match status" value="1"/>
</dbReference>
<name>A0A3N4LAW6_9PEZI</name>
<feature type="domain" description="F-box" evidence="1">
    <location>
        <begin position="4"/>
        <end position="50"/>
    </location>
</feature>
<dbReference type="Proteomes" id="UP000277580">
    <property type="component" value="Unassembled WGS sequence"/>
</dbReference>
<dbReference type="OrthoDB" id="28868at2759"/>
<dbReference type="PANTHER" id="PTHR31350:SF27">
    <property type="entry name" value="HEMIMETHYLATED DNA-BINDING DOMAIN-CONTAINING PROTEIN"/>
    <property type="match status" value="1"/>
</dbReference>
<dbReference type="Pfam" id="PF12937">
    <property type="entry name" value="F-box-like"/>
    <property type="match status" value="1"/>
</dbReference>
<gene>
    <name evidence="2" type="ORF">P167DRAFT_601575</name>
</gene>
<sequence length="572" mass="65663">MTSKVSLLSIPDEVLIDVIRYVPDDDIFNTSRVCKKLYNIINSPLQWKERCLKLRYWEPKHKIKEKVNNPLPLEVDWKSLFVWKWQVNSRTARLLGEITSSSVHRIPKFHEIGSFDYDAKEYLLDQTKASKDLEDVLARRWYATSALQFLHRRRAVQILRRIATGEDVSIEEGLSYFDLFNMEADESSPEEAAQILDDLASRFISQTPSMSQPSIKERVLALCEFMKQEGFRAATSEEYRKLHSAYIGTSLRTTRAYIPLPYAAIFCSLAKRIGLDAHMCGYPFHVLAIIKEDNGESIYVDPSCSKGDERIRDLNELKNHLQGLGVERMDYLRPSPTQDMIVRTCQNIFQSLRHGINYIGAVEGRRHSAALSRCSDMYASLMASILLGRQRGAGGISHELLTFMSEDVYMDVCFLEEDILRVAGANQALRESISRKCTYLRDLDSAAKPPRRRSEEKKAIKYTVGTVFKHKQYGYKAIVFGWTPTCEPPGGEAWIQQMKVDNLQGGRHQPFYHSLVQDETERYVAEENILQVNHRADELPSDLCEIAGKYFKRYCEEDGLFVPIDTSAYPED</sequence>
<dbReference type="SMART" id="SM00992">
    <property type="entry name" value="YccV-like"/>
    <property type="match status" value="1"/>
</dbReference>
<evidence type="ECO:0000259" key="1">
    <source>
        <dbReference type="PROSITE" id="PS50181"/>
    </source>
</evidence>
<dbReference type="AlphaFoldDB" id="A0A3N4LAW6"/>
<dbReference type="InterPro" id="IPR001810">
    <property type="entry name" value="F-box_dom"/>
</dbReference>
<dbReference type="STRING" id="1392247.A0A3N4LAW6"/>
<dbReference type="Pfam" id="PF13369">
    <property type="entry name" value="Transglut_core2"/>
    <property type="match status" value="1"/>
</dbReference>
<accession>A0A3N4LAW6</accession>
<dbReference type="Gene3D" id="2.30.30.390">
    <property type="entry name" value="Hemimethylated DNA-binding domain"/>
    <property type="match status" value="1"/>
</dbReference>
<dbReference type="SUPFAM" id="SSF141255">
    <property type="entry name" value="YccV-like"/>
    <property type="match status" value="1"/>
</dbReference>
<dbReference type="Gene3D" id="1.20.1280.50">
    <property type="match status" value="1"/>
</dbReference>
<dbReference type="InterPro" id="IPR036623">
    <property type="entry name" value="Hemimethylated_DNA-bd_sf"/>
</dbReference>
<dbReference type="NCBIfam" id="TIGR02097">
    <property type="entry name" value="yccV"/>
    <property type="match status" value="1"/>
</dbReference>